<dbReference type="EMBL" id="JABMCI010000071">
    <property type="protein sequence ID" value="NUU19893.1"/>
    <property type="molecule type" value="Genomic_DNA"/>
</dbReference>
<gene>
    <name evidence="2" type="ORF">HP550_21830</name>
</gene>
<reference evidence="2 3" key="1">
    <citation type="submission" date="2020-05" db="EMBL/GenBank/DDBJ databases">
        <title>Genome Sequencing of Type Strains.</title>
        <authorList>
            <person name="Lemaire J.F."/>
            <person name="Inderbitzin P."/>
            <person name="Gregorio O.A."/>
            <person name="Collins S.B."/>
            <person name="Wespe N."/>
            <person name="Knight-Connoni V."/>
        </authorList>
    </citation>
    <scope>NUCLEOTIDE SEQUENCE [LARGE SCALE GENOMIC DNA]</scope>
    <source>
        <strain evidence="2 3">ATCC 25174</strain>
    </source>
</reference>
<evidence type="ECO:0000256" key="1">
    <source>
        <dbReference type="SAM" id="MobiDB-lite"/>
    </source>
</evidence>
<dbReference type="RefSeq" id="WP_175349509.1">
    <property type="nucleotide sequence ID" value="NZ_JABMCI010000071.1"/>
</dbReference>
<keyword evidence="3" id="KW-1185">Reference proteome</keyword>
<protein>
    <submittedName>
        <fullName evidence="2">Uncharacterized protein</fullName>
    </submittedName>
</protein>
<dbReference type="Proteomes" id="UP000565724">
    <property type="component" value="Unassembled WGS sequence"/>
</dbReference>
<sequence length="62" mass="6394">MSETGMEAAPARASELESTSDAAVDEALSTLVGLEDQPLRAHVAVFDAVHGALQDRLADAEG</sequence>
<accession>A0A7Y6A6B4</accession>
<comment type="caution">
    <text evidence="2">The sequence shown here is derived from an EMBL/GenBank/DDBJ whole genome shotgun (WGS) entry which is preliminary data.</text>
</comment>
<organism evidence="2 3">
    <name type="scientific">Cellulomonas humilata</name>
    <dbReference type="NCBI Taxonomy" id="144055"/>
    <lineage>
        <taxon>Bacteria</taxon>
        <taxon>Bacillati</taxon>
        <taxon>Actinomycetota</taxon>
        <taxon>Actinomycetes</taxon>
        <taxon>Micrococcales</taxon>
        <taxon>Cellulomonadaceae</taxon>
        <taxon>Cellulomonas</taxon>
    </lineage>
</organism>
<proteinExistence type="predicted"/>
<evidence type="ECO:0000313" key="3">
    <source>
        <dbReference type="Proteomes" id="UP000565724"/>
    </source>
</evidence>
<dbReference type="AlphaFoldDB" id="A0A7Y6A6B4"/>
<feature type="region of interest" description="Disordered" evidence="1">
    <location>
        <begin position="1"/>
        <end position="21"/>
    </location>
</feature>
<evidence type="ECO:0000313" key="2">
    <source>
        <dbReference type="EMBL" id="NUU19893.1"/>
    </source>
</evidence>
<name>A0A7Y6A6B4_9CELL</name>